<evidence type="ECO:0000256" key="3">
    <source>
        <dbReference type="ARBA" id="ARBA00022801"/>
    </source>
</evidence>
<dbReference type="GO" id="GO:0004722">
    <property type="term" value="F:protein serine/threonine phosphatase activity"/>
    <property type="evidence" value="ECO:0007669"/>
    <property type="project" value="InterPro"/>
</dbReference>
<evidence type="ECO:0000256" key="2">
    <source>
        <dbReference type="ARBA" id="ARBA00022723"/>
    </source>
</evidence>
<accession>A0A7S1CBR4</accession>
<evidence type="ECO:0000313" key="7">
    <source>
        <dbReference type="EMBL" id="CAD8913382.1"/>
    </source>
</evidence>
<dbReference type="InterPro" id="IPR036457">
    <property type="entry name" value="PPM-type-like_dom_sf"/>
</dbReference>
<evidence type="ECO:0000256" key="1">
    <source>
        <dbReference type="ARBA" id="ARBA00004170"/>
    </source>
</evidence>
<dbReference type="InterPro" id="IPR000222">
    <property type="entry name" value="PP2C_BS"/>
</dbReference>
<dbReference type="Pfam" id="PF00481">
    <property type="entry name" value="PP2C"/>
    <property type="match status" value="1"/>
</dbReference>
<comment type="similarity">
    <text evidence="5">Belongs to the PP2C family.</text>
</comment>
<proteinExistence type="inferred from homology"/>
<sequence>MSKEEDDGIPSRLTSVAKVSVHEEMNPSFRSTMEDTWCVKDGMCGKPEWGFFGVYDGHGGREVAEYLKDNLASLVEKEMGERHTAGGAGRPAVGGDAGKRSVEECLSSAFYFADIKAKALYGSSAAGATACTCFVKTSGRDKYVYTANCGDARAVLCAKGVARRLSKDHKATDDEEKKRIEELGGFVLRNRVLGVLAVARAFGDYSLKKYVPCTPYTSGVKLDATAQFLIVACDGVWDVLSDEEAVGLVREYCDGSAAGAKSTRAAKYLVDQALARGSTDNVTCMVVFL</sequence>
<dbReference type="SUPFAM" id="SSF81606">
    <property type="entry name" value="PP2C-like"/>
    <property type="match status" value="1"/>
</dbReference>
<evidence type="ECO:0000256" key="5">
    <source>
        <dbReference type="RuleBase" id="RU003465"/>
    </source>
</evidence>
<keyword evidence="3 5" id="KW-0378">Hydrolase</keyword>
<organism evidence="7">
    <name type="scientific">Bicosoecida sp. CB-2014</name>
    <dbReference type="NCBI Taxonomy" id="1486930"/>
    <lineage>
        <taxon>Eukaryota</taxon>
        <taxon>Sar</taxon>
        <taxon>Stramenopiles</taxon>
        <taxon>Bigyra</taxon>
        <taxon>Opalozoa</taxon>
        <taxon>Bicosoecida</taxon>
    </lineage>
</organism>
<dbReference type="GO" id="GO:0046872">
    <property type="term" value="F:metal ion binding"/>
    <property type="evidence" value="ECO:0007669"/>
    <property type="project" value="UniProtKB-KW"/>
</dbReference>
<dbReference type="PANTHER" id="PTHR47992">
    <property type="entry name" value="PROTEIN PHOSPHATASE"/>
    <property type="match status" value="1"/>
</dbReference>
<comment type="subcellular location">
    <subcellularLocation>
        <location evidence="1">Membrane</location>
        <topology evidence="1">Peripheral membrane protein</topology>
    </subcellularLocation>
</comment>
<dbReference type="EMBL" id="HBFS01009659">
    <property type="protein sequence ID" value="CAD8913382.1"/>
    <property type="molecule type" value="Transcribed_RNA"/>
</dbReference>
<evidence type="ECO:0000259" key="6">
    <source>
        <dbReference type="PROSITE" id="PS51746"/>
    </source>
</evidence>
<evidence type="ECO:0000256" key="4">
    <source>
        <dbReference type="ARBA" id="ARBA00022912"/>
    </source>
</evidence>
<dbReference type="InterPro" id="IPR015655">
    <property type="entry name" value="PP2C"/>
</dbReference>
<gene>
    <name evidence="7" type="ORF">BSP0115_LOCUS6634</name>
</gene>
<dbReference type="InterPro" id="IPR001932">
    <property type="entry name" value="PPM-type_phosphatase-like_dom"/>
</dbReference>
<dbReference type="PROSITE" id="PS51746">
    <property type="entry name" value="PPM_2"/>
    <property type="match status" value="1"/>
</dbReference>
<dbReference type="AlphaFoldDB" id="A0A7S1CBR4"/>
<reference evidence="7" key="1">
    <citation type="submission" date="2021-01" db="EMBL/GenBank/DDBJ databases">
        <authorList>
            <person name="Corre E."/>
            <person name="Pelletier E."/>
            <person name="Niang G."/>
            <person name="Scheremetjew M."/>
            <person name="Finn R."/>
            <person name="Kale V."/>
            <person name="Holt S."/>
            <person name="Cochrane G."/>
            <person name="Meng A."/>
            <person name="Brown T."/>
            <person name="Cohen L."/>
        </authorList>
    </citation>
    <scope>NUCLEOTIDE SEQUENCE</scope>
    <source>
        <strain evidence="7">Ms1</strain>
    </source>
</reference>
<dbReference type="Gene3D" id="3.60.40.10">
    <property type="entry name" value="PPM-type phosphatase domain"/>
    <property type="match status" value="1"/>
</dbReference>
<dbReference type="SMART" id="SM00332">
    <property type="entry name" value="PP2Cc"/>
    <property type="match status" value="1"/>
</dbReference>
<protein>
    <recommendedName>
        <fullName evidence="6">PPM-type phosphatase domain-containing protein</fullName>
    </recommendedName>
</protein>
<dbReference type="CDD" id="cd00143">
    <property type="entry name" value="PP2Cc"/>
    <property type="match status" value="1"/>
</dbReference>
<name>A0A7S1CBR4_9STRA</name>
<dbReference type="GO" id="GO:0016020">
    <property type="term" value="C:membrane"/>
    <property type="evidence" value="ECO:0007669"/>
    <property type="project" value="UniProtKB-SubCell"/>
</dbReference>
<keyword evidence="2" id="KW-0479">Metal-binding</keyword>
<keyword evidence="4 5" id="KW-0904">Protein phosphatase</keyword>
<dbReference type="PROSITE" id="PS01032">
    <property type="entry name" value="PPM_1"/>
    <property type="match status" value="1"/>
</dbReference>
<feature type="domain" description="PPM-type phosphatase" evidence="6">
    <location>
        <begin position="18"/>
        <end position="289"/>
    </location>
</feature>